<dbReference type="EC" id="3.6.1.31" evidence="15"/>
<evidence type="ECO:0000256" key="9">
    <source>
        <dbReference type="ARBA" id="ARBA00022605"/>
    </source>
</evidence>
<comment type="pathway">
    <text evidence="5 15">Amino-acid biosynthesis; L-histidine biosynthesis; L-histidine from 5-phospho-alpha-D-ribose 1-diphosphate: step 2/9.</text>
</comment>
<dbReference type="InterPro" id="IPR008179">
    <property type="entry name" value="HisE"/>
</dbReference>
<feature type="region of interest" description="Phosphoribosyl-ATP pyrophosphohydrolase" evidence="15">
    <location>
        <begin position="118"/>
        <end position="206"/>
    </location>
</feature>
<dbReference type="FunFam" id="1.10.287.1080:FF:000002">
    <property type="entry name" value="Histidine biosynthesis bifunctional protein HisIE"/>
    <property type="match status" value="1"/>
</dbReference>
<dbReference type="OrthoDB" id="9795769at2"/>
<evidence type="ECO:0000256" key="8">
    <source>
        <dbReference type="ARBA" id="ARBA00022490"/>
    </source>
</evidence>
<dbReference type="PANTHER" id="PTHR42945:SF9">
    <property type="entry name" value="HISTIDINE BIOSYNTHESIS BIFUNCTIONAL PROTEIN HISIE"/>
    <property type="match status" value="1"/>
</dbReference>
<dbReference type="InterPro" id="IPR023019">
    <property type="entry name" value="His_synth_HisIE"/>
</dbReference>
<dbReference type="CDD" id="cd11534">
    <property type="entry name" value="NTP-PPase_HisIE_like"/>
    <property type="match status" value="1"/>
</dbReference>
<dbReference type="PANTHER" id="PTHR42945">
    <property type="entry name" value="HISTIDINE BIOSYNTHESIS BIFUNCTIONAL PROTEIN"/>
    <property type="match status" value="1"/>
</dbReference>
<comment type="similarity">
    <text evidence="6 15">In the C-terminal section; belongs to the PRA-PH family.</text>
</comment>
<evidence type="ECO:0000256" key="12">
    <source>
        <dbReference type="ARBA" id="ARBA00022840"/>
    </source>
</evidence>
<dbReference type="Pfam" id="PF01502">
    <property type="entry name" value="PRA-CH"/>
    <property type="match status" value="1"/>
</dbReference>
<proteinExistence type="inferred from homology"/>
<dbReference type="EC" id="3.5.4.19" evidence="15"/>
<dbReference type="HAMAP" id="MF_01019">
    <property type="entry name" value="HisIE"/>
    <property type="match status" value="1"/>
</dbReference>
<dbReference type="UniPathway" id="UPA00031">
    <property type="reaction ID" value="UER00007"/>
</dbReference>
<keyword evidence="12 15" id="KW-0067">ATP-binding</keyword>
<evidence type="ECO:0000256" key="5">
    <source>
        <dbReference type="ARBA" id="ARBA00005204"/>
    </source>
</evidence>
<protein>
    <recommendedName>
        <fullName evidence="15">Histidine biosynthesis bifunctional protein HisIE</fullName>
    </recommendedName>
    <domain>
        <recommendedName>
            <fullName evidence="15">Phosphoribosyl-AMP cyclohydrolase</fullName>
            <shortName evidence="15">PRA-CH</shortName>
            <ecNumber evidence="15">3.5.4.19</ecNumber>
        </recommendedName>
    </domain>
    <domain>
        <recommendedName>
            <fullName evidence="15">Phosphoribosyl-ATP pyrophosphatase</fullName>
            <shortName evidence="15">PRA-PH</shortName>
            <ecNumber evidence="15">3.6.1.31</ecNumber>
        </recommendedName>
    </domain>
</protein>
<keyword evidence="13 15" id="KW-0368">Histidine biosynthesis</keyword>
<evidence type="ECO:0000256" key="15">
    <source>
        <dbReference type="HAMAP-Rule" id="MF_01019"/>
    </source>
</evidence>
<comment type="catalytic activity">
    <reaction evidence="1 15">
        <text>1-(5-phospho-beta-D-ribosyl)-5'-AMP + H2O = 1-(5-phospho-beta-D-ribosyl)-5-[(5-phospho-beta-D-ribosylamino)methylideneamino]imidazole-4-carboxamide</text>
        <dbReference type="Rhea" id="RHEA:20049"/>
        <dbReference type="ChEBI" id="CHEBI:15377"/>
        <dbReference type="ChEBI" id="CHEBI:58435"/>
        <dbReference type="ChEBI" id="CHEBI:59457"/>
        <dbReference type="EC" id="3.5.4.19"/>
    </reaction>
</comment>
<dbReference type="NCBIfam" id="NF002747">
    <property type="entry name" value="PRK02759.1"/>
    <property type="match status" value="1"/>
</dbReference>
<dbReference type="GO" id="GO:0004636">
    <property type="term" value="F:phosphoribosyl-ATP diphosphatase activity"/>
    <property type="evidence" value="ECO:0007669"/>
    <property type="project" value="UniProtKB-UniRule"/>
</dbReference>
<evidence type="ECO:0000256" key="2">
    <source>
        <dbReference type="ARBA" id="ARBA00001460"/>
    </source>
</evidence>
<dbReference type="EMBL" id="NFHB01000007">
    <property type="protein sequence ID" value="OUN02649.1"/>
    <property type="molecule type" value="Genomic_DNA"/>
</dbReference>
<evidence type="ECO:0000256" key="3">
    <source>
        <dbReference type="ARBA" id="ARBA00004496"/>
    </source>
</evidence>
<comment type="subcellular location">
    <subcellularLocation>
        <location evidence="3 15">Cytoplasm</location>
    </subcellularLocation>
</comment>
<dbReference type="GO" id="GO:0000105">
    <property type="term" value="P:L-histidine biosynthetic process"/>
    <property type="evidence" value="ECO:0007669"/>
    <property type="project" value="UniProtKB-UniRule"/>
</dbReference>
<dbReference type="Proteomes" id="UP000195772">
    <property type="component" value="Unassembled WGS sequence"/>
</dbReference>
<evidence type="ECO:0000259" key="16">
    <source>
        <dbReference type="Pfam" id="PF01502"/>
    </source>
</evidence>
<dbReference type="FunFam" id="3.10.20.810:FF:000001">
    <property type="entry name" value="Histidine biosynthesis bifunctional protein HisIE"/>
    <property type="match status" value="1"/>
</dbReference>
<keyword evidence="8 15" id="KW-0963">Cytoplasm</keyword>
<dbReference type="SUPFAM" id="SSF141734">
    <property type="entry name" value="HisI-like"/>
    <property type="match status" value="1"/>
</dbReference>
<dbReference type="HAMAP" id="MF_01020">
    <property type="entry name" value="HisE"/>
    <property type="match status" value="1"/>
</dbReference>
<dbReference type="Gene3D" id="3.10.20.810">
    <property type="entry name" value="Phosphoribosyl-AMP cyclohydrolase"/>
    <property type="match status" value="1"/>
</dbReference>
<reference evidence="18" key="1">
    <citation type="submission" date="2017-04" db="EMBL/GenBank/DDBJ databases">
        <title>Function of individual gut microbiota members based on whole genome sequencing of pure cultures obtained from chicken caecum.</title>
        <authorList>
            <person name="Medvecky M."/>
            <person name="Cejkova D."/>
            <person name="Polansky O."/>
            <person name="Karasova D."/>
            <person name="Kubasova T."/>
            <person name="Cizek A."/>
            <person name="Rychlik I."/>
        </authorList>
    </citation>
    <scope>NUCLEOTIDE SEQUENCE [LARGE SCALE GENOMIC DNA]</scope>
    <source>
        <strain evidence="18">An90</strain>
    </source>
</reference>
<evidence type="ECO:0000256" key="11">
    <source>
        <dbReference type="ARBA" id="ARBA00022801"/>
    </source>
</evidence>
<dbReference type="Gene3D" id="1.10.287.1080">
    <property type="entry name" value="MazG-like"/>
    <property type="match status" value="1"/>
</dbReference>
<evidence type="ECO:0000256" key="13">
    <source>
        <dbReference type="ARBA" id="ARBA00023102"/>
    </source>
</evidence>
<keyword evidence="14 15" id="KW-0511">Multifunctional enzyme</keyword>
<dbReference type="eggNOG" id="COG0139">
    <property type="taxonomic scope" value="Bacteria"/>
</dbReference>
<dbReference type="NCBIfam" id="TIGR03188">
    <property type="entry name" value="histidine_hisI"/>
    <property type="match status" value="1"/>
</dbReference>
<evidence type="ECO:0000256" key="1">
    <source>
        <dbReference type="ARBA" id="ARBA00000024"/>
    </source>
</evidence>
<dbReference type="eggNOG" id="COG0140">
    <property type="taxonomic scope" value="Bacteria"/>
</dbReference>
<dbReference type="SUPFAM" id="SSF101386">
    <property type="entry name" value="all-alpha NTP pyrophosphatases"/>
    <property type="match status" value="1"/>
</dbReference>
<comment type="caution">
    <text evidence="17">The sequence shown here is derived from an EMBL/GenBank/DDBJ whole genome shotgun (WGS) entry which is preliminary data.</text>
</comment>
<organism evidence="17 18">
    <name type="scientific">Alistipes onderdonkii</name>
    <dbReference type="NCBI Taxonomy" id="328813"/>
    <lineage>
        <taxon>Bacteria</taxon>
        <taxon>Pseudomonadati</taxon>
        <taxon>Bacteroidota</taxon>
        <taxon>Bacteroidia</taxon>
        <taxon>Bacteroidales</taxon>
        <taxon>Rikenellaceae</taxon>
        <taxon>Alistipes</taxon>
    </lineage>
</organism>
<dbReference type="Pfam" id="PF01503">
    <property type="entry name" value="PRA-PH"/>
    <property type="match status" value="1"/>
</dbReference>
<evidence type="ECO:0000256" key="14">
    <source>
        <dbReference type="ARBA" id="ARBA00023268"/>
    </source>
</evidence>
<dbReference type="AlphaFoldDB" id="A0A1Y3QZ15"/>
<dbReference type="InterPro" id="IPR002496">
    <property type="entry name" value="PRib_AMP_CycHydrolase_dom"/>
</dbReference>
<gene>
    <name evidence="15" type="primary">hisI</name>
    <name evidence="15" type="synonym">hisIE</name>
    <name evidence="17" type="ORF">B5G41_11440</name>
</gene>
<dbReference type="InterPro" id="IPR021130">
    <property type="entry name" value="PRib-ATP_PPHydrolase-like"/>
</dbReference>
<evidence type="ECO:0000256" key="10">
    <source>
        <dbReference type="ARBA" id="ARBA00022741"/>
    </source>
</evidence>
<comment type="pathway">
    <text evidence="4 15">Amino-acid biosynthesis; L-histidine biosynthesis; L-histidine from 5-phospho-alpha-D-ribose 1-diphosphate: step 3/9.</text>
</comment>
<dbReference type="GO" id="GO:0005737">
    <property type="term" value="C:cytoplasm"/>
    <property type="evidence" value="ECO:0007669"/>
    <property type="project" value="UniProtKB-SubCell"/>
</dbReference>
<dbReference type="NCBIfam" id="NF000768">
    <property type="entry name" value="PRK00051.1"/>
    <property type="match status" value="1"/>
</dbReference>
<keyword evidence="9 15" id="KW-0028">Amino-acid biosynthesis</keyword>
<feature type="region of interest" description="Phosphoribosyl-AMP cyclohydrolase" evidence="15">
    <location>
        <begin position="1"/>
        <end position="117"/>
    </location>
</feature>
<keyword evidence="11 15" id="KW-0378">Hydrolase</keyword>
<sequence length="206" mass="22612">MEITAKPFEALDAAKQADGLIPAIIQDARTLRVLMLGYMNREAYEKSLAEGRVTFYSRTRRRLWTKGETSGNYLDIVSVTADCDNDTLLIRAIPHGPTCHTGAASCFDGAAAGTEGFIRYLQGVIQRRHAEMPEGSYTSKLFDRGVNKIAQKVGEEAVETVIEAVAGNREAMVYEASDLIYHLLVLLEATGCSIADLEAELARRHS</sequence>
<evidence type="ECO:0000313" key="17">
    <source>
        <dbReference type="EMBL" id="OUN02649.1"/>
    </source>
</evidence>
<dbReference type="GO" id="GO:0004635">
    <property type="term" value="F:phosphoribosyl-AMP cyclohydrolase activity"/>
    <property type="evidence" value="ECO:0007669"/>
    <property type="project" value="UniProtKB-UniRule"/>
</dbReference>
<evidence type="ECO:0000256" key="6">
    <source>
        <dbReference type="ARBA" id="ARBA00007731"/>
    </source>
</evidence>
<evidence type="ECO:0000313" key="18">
    <source>
        <dbReference type="Proteomes" id="UP000195772"/>
    </source>
</evidence>
<dbReference type="InterPro" id="IPR038019">
    <property type="entry name" value="PRib_AMP_CycHydrolase_sf"/>
</dbReference>
<accession>A0A1Y3QZ15</accession>
<keyword evidence="10 15" id="KW-0547">Nucleotide-binding</keyword>
<name>A0A1Y3QZ15_9BACT</name>
<comment type="catalytic activity">
    <reaction evidence="2 15">
        <text>1-(5-phospho-beta-D-ribosyl)-ATP + H2O = 1-(5-phospho-beta-D-ribosyl)-5'-AMP + diphosphate + H(+)</text>
        <dbReference type="Rhea" id="RHEA:22828"/>
        <dbReference type="ChEBI" id="CHEBI:15377"/>
        <dbReference type="ChEBI" id="CHEBI:15378"/>
        <dbReference type="ChEBI" id="CHEBI:33019"/>
        <dbReference type="ChEBI" id="CHEBI:59457"/>
        <dbReference type="ChEBI" id="CHEBI:73183"/>
        <dbReference type="EC" id="3.6.1.31"/>
    </reaction>
</comment>
<comment type="similarity">
    <text evidence="7 15">In the N-terminal section; belongs to the PRA-CH family.</text>
</comment>
<evidence type="ECO:0000256" key="7">
    <source>
        <dbReference type="ARBA" id="ARBA00008299"/>
    </source>
</evidence>
<evidence type="ECO:0000256" key="4">
    <source>
        <dbReference type="ARBA" id="ARBA00005169"/>
    </source>
</evidence>
<dbReference type="GO" id="GO:0005524">
    <property type="term" value="F:ATP binding"/>
    <property type="evidence" value="ECO:0007669"/>
    <property type="project" value="UniProtKB-KW"/>
</dbReference>
<feature type="domain" description="Phosphoribosyl-AMP cyclohydrolase" evidence="16">
    <location>
        <begin position="35"/>
        <end position="107"/>
    </location>
</feature>
<dbReference type="RefSeq" id="WP_018697090.1">
    <property type="nucleotide sequence ID" value="NZ_AP025562.1"/>
</dbReference>